<dbReference type="Pfam" id="PF04912">
    <property type="entry name" value="Dynamitin"/>
    <property type="match status" value="2"/>
</dbReference>
<reference evidence="6" key="1">
    <citation type="submission" date="2023-06" db="EMBL/GenBank/DDBJ databases">
        <authorList>
            <person name="Delattre M."/>
        </authorList>
    </citation>
    <scope>NUCLEOTIDE SEQUENCE</scope>
    <source>
        <strain evidence="6">AF72</strain>
    </source>
</reference>
<feature type="compositionally biased region" description="Basic and acidic residues" evidence="5">
    <location>
        <begin position="231"/>
        <end position="240"/>
    </location>
</feature>
<sequence length="280" mass="31651">MISTVVMAAGQCRSSVNVASTTKTIHIDIETVMKKFQGRLVNAENVDFSDSIAAKGKRSYGSTGHVLEVIGRGTGEPETPAQKFNRLYLEISELGEEISSTDSRLNTILSKMKQVDEKKEQAPADELERNVDELLALMKKWDPICTNLPSQVKKLNSLARLHECDPKKKGAELWPILHKNDNISAISAIEVMRVNFCFCLQMAFYRKLPERNPRAFDSPLDLQDEILNDDHHRNREDKPGRHASHPQHHVPLGGPKHFRATPNQKRHHIHSSTRITKVDN</sequence>
<protein>
    <submittedName>
        <fullName evidence="6">Uncharacterized protein</fullName>
    </submittedName>
</protein>
<comment type="similarity">
    <text evidence="2">Belongs to the dynactin subunit 2 family.</text>
</comment>
<dbReference type="PANTHER" id="PTHR15346">
    <property type="entry name" value="DYNACTIN SUBUNIT"/>
    <property type="match status" value="1"/>
</dbReference>
<comment type="caution">
    <text evidence="6">The sequence shown here is derived from an EMBL/GenBank/DDBJ whole genome shotgun (WGS) entry which is preliminary data.</text>
</comment>
<accession>A0AA36CM54</accession>
<dbReference type="Proteomes" id="UP001177023">
    <property type="component" value="Unassembled WGS sequence"/>
</dbReference>
<feature type="compositionally biased region" description="Basic residues" evidence="5">
    <location>
        <begin position="256"/>
        <end position="271"/>
    </location>
</feature>
<evidence type="ECO:0000256" key="4">
    <source>
        <dbReference type="ARBA" id="ARBA00023017"/>
    </source>
</evidence>
<comment type="subcellular location">
    <subcellularLocation>
        <location evidence="1">Cytoplasm</location>
    </subcellularLocation>
</comment>
<gene>
    <name evidence="6" type="ORF">MSPICULIGERA_LOCUS8992</name>
</gene>
<dbReference type="EMBL" id="CATQJA010002392">
    <property type="protein sequence ID" value="CAJ0570555.1"/>
    <property type="molecule type" value="Genomic_DNA"/>
</dbReference>
<dbReference type="GO" id="GO:0030286">
    <property type="term" value="C:dynein complex"/>
    <property type="evidence" value="ECO:0007669"/>
    <property type="project" value="UniProtKB-KW"/>
</dbReference>
<feature type="region of interest" description="Disordered" evidence="5">
    <location>
        <begin position="231"/>
        <end position="280"/>
    </location>
</feature>
<dbReference type="AlphaFoldDB" id="A0AA36CM54"/>
<keyword evidence="4" id="KW-0243">Dynein</keyword>
<evidence type="ECO:0000256" key="3">
    <source>
        <dbReference type="ARBA" id="ARBA00022490"/>
    </source>
</evidence>
<evidence type="ECO:0000313" key="6">
    <source>
        <dbReference type="EMBL" id="CAJ0570555.1"/>
    </source>
</evidence>
<dbReference type="GO" id="GO:0005869">
    <property type="term" value="C:dynactin complex"/>
    <property type="evidence" value="ECO:0007669"/>
    <property type="project" value="InterPro"/>
</dbReference>
<evidence type="ECO:0000256" key="1">
    <source>
        <dbReference type="ARBA" id="ARBA00004496"/>
    </source>
</evidence>
<dbReference type="InterPro" id="IPR028133">
    <property type="entry name" value="Dynamitin"/>
</dbReference>
<proteinExistence type="inferred from homology"/>
<evidence type="ECO:0000256" key="2">
    <source>
        <dbReference type="ARBA" id="ARBA00006176"/>
    </source>
</evidence>
<dbReference type="GO" id="GO:0005737">
    <property type="term" value="C:cytoplasm"/>
    <property type="evidence" value="ECO:0007669"/>
    <property type="project" value="UniProtKB-SubCell"/>
</dbReference>
<keyword evidence="3" id="KW-0963">Cytoplasm</keyword>
<keyword evidence="7" id="KW-1185">Reference proteome</keyword>
<evidence type="ECO:0000313" key="7">
    <source>
        <dbReference type="Proteomes" id="UP001177023"/>
    </source>
</evidence>
<feature type="non-terminal residue" evidence="6">
    <location>
        <position position="280"/>
    </location>
</feature>
<dbReference type="GO" id="GO:0007017">
    <property type="term" value="P:microtubule-based process"/>
    <property type="evidence" value="ECO:0007669"/>
    <property type="project" value="InterPro"/>
</dbReference>
<name>A0AA36CM54_9BILA</name>
<organism evidence="6 7">
    <name type="scientific">Mesorhabditis spiculigera</name>
    <dbReference type="NCBI Taxonomy" id="96644"/>
    <lineage>
        <taxon>Eukaryota</taxon>
        <taxon>Metazoa</taxon>
        <taxon>Ecdysozoa</taxon>
        <taxon>Nematoda</taxon>
        <taxon>Chromadorea</taxon>
        <taxon>Rhabditida</taxon>
        <taxon>Rhabditina</taxon>
        <taxon>Rhabditomorpha</taxon>
        <taxon>Rhabditoidea</taxon>
        <taxon>Rhabditidae</taxon>
        <taxon>Mesorhabditinae</taxon>
        <taxon>Mesorhabditis</taxon>
    </lineage>
</organism>
<evidence type="ECO:0000256" key="5">
    <source>
        <dbReference type="SAM" id="MobiDB-lite"/>
    </source>
</evidence>